<dbReference type="SUPFAM" id="SSF54373">
    <property type="entry name" value="FAD-linked reductases, C-terminal domain"/>
    <property type="match status" value="1"/>
</dbReference>
<dbReference type="Gene3D" id="3.90.660.20">
    <property type="entry name" value="Protoporphyrinogen oxidase, mitochondrial, domain 2"/>
    <property type="match status" value="1"/>
</dbReference>
<dbReference type="InterPro" id="IPR036188">
    <property type="entry name" value="FAD/NAD-bd_sf"/>
</dbReference>
<dbReference type="GO" id="GO:0004729">
    <property type="term" value="F:oxygen-dependent protoporphyrinogen oxidase activity"/>
    <property type="evidence" value="ECO:0007669"/>
    <property type="project" value="UniProtKB-UniRule"/>
</dbReference>
<dbReference type="Proteomes" id="UP000326354">
    <property type="component" value="Chromosome"/>
</dbReference>
<comment type="cofactor">
    <cofactor evidence="1 6">
        <name>FAD</name>
        <dbReference type="ChEBI" id="CHEBI:57692"/>
    </cofactor>
</comment>
<comment type="similarity">
    <text evidence="6">Belongs to the protoporphyrinogen/coproporphyrinogen oxidase family. Coproporphyrinogen III oxidase subfamily.</text>
</comment>
<evidence type="ECO:0000313" key="9">
    <source>
        <dbReference type="Proteomes" id="UP000326354"/>
    </source>
</evidence>
<accession>A0A5S9IJ78</accession>
<dbReference type="Pfam" id="PF01593">
    <property type="entry name" value="Amino_oxidase"/>
    <property type="match status" value="1"/>
</dbReference>
<evidence type="ECO:0000313" key="8">
    <source>
        <dbReference type="EMBL" id="BBM82843.1"/>
    </source>
</evidence>
<evidence type="ECO:0000256" key="3">
    <source>
        <dbReference type="ARBA" id="ARBA00022827"/>
    </source>
</evidence>
<dbReference type="GO" id="GO:0006783">
    <property type="term" value="P:heme biosynthetic process"/>
    <property type="evidence" value="ECO:0007669"/>
    <property type="project" value="UniProtKB-UniRule"/>
</dbReference>
<proteinExistence type="inferred from homology"/>
<dbReference type="Gene3D" id="1.10.3110.10">
    <property type="entry name" value="protoporphyrinogen ix oxidase, domain 3"/>
    <property type="match status" value="1"/>
</dbReference>
<feature type="domain" description="Amine oxidase" evidence="7">
    <location>
        <begin position="11"/>
        <end position="432"/>
    </location>
</feature>
<dbReference type="InterPro" id="IPR002937">
    <property type="entry name" value="Amino_oxidase"/>
</dbReference>
<dbReference type="KEGG" id="uam:UABAM_01186"/>
<comment type="subcellular location">
    <subcellularLocation>
        <location evidence="6">Cytoplasm</location>
    </subcellularLocation>
</comment>
<dbReference type="SUPFAM" id="SSF51905">
    <property type="entry name" value="FAD/NAD(P)-binding domain"/>
    <property type="match status" value="1"/>
</dbReference>
<evidence type="ECO:0000259" key="7">
    <source>
        <dbReference type="Pfam" id="PF01593"/>
    </source>
</evidence>
<organism evidence="8 9">
    <name type="scientific">Uabimicrobium amorphum</name>
    <dbReference type="NCBI Taxonomy" id="2596890"/>
    <lineage>
        <taxon>Bacteria</taxon>
        <taxon>Pseudomonadati</taxon>
        <taxon>Planctomycetota</taxon>
        <taxon>Candidatus Uabimicrobiia</taxon>
        <taxon>Candidatus Uabimicrobiales</taxon>
        <taxon>Candidatus Uabimicrobiaceae</taxon>
        <taxon>Candidatus Uabimicrobium</taxon>
    </lineage>
</organism>
<evidence type="ECO:0000256" key="1">
    <source>
        <dbReference type="ARBA" id="ARBA00001974"/>
    </source>
</evidence>
<gene>
    <name evidence="8" type="ORF">UABAM_01186</name>
</gene>
<evidence type="ECO:0000256" key="2">
    <source>
        <dbReference type="ARBA" id="ARBA00022630"/>
    </source>
</evidence>
<comment type="catalytic activity">
    <reaction evidence="6">
        <text>coproporphyrinogen III + 3 O2 = coproporphyrin III + 3 H2O2</text>
        <dbReference type="Rhea" id="RHEA:43436"/>
        <dbReference type="ChEBI" id="CHEBI:15379"/>
        <dbReference type="ChEBI" id="CHEBI:16240"/>
        <dbReference type="ChEBI" id="CHEBI:57309"/>
        <dbReference type="ChEBI" id="CHEBI:131725"/>
        <dbReference type="EC" id="1.3.3.15"/>
    </reaction>
</comment>
<dbReference type="Gene3D" id="3.50.50.60">
    <property type="entry name" value="FAD/NAD(P)-binding domain"/>
    <property type="match status" value="1"/>
</dbReference>
<comment type="pathway">
    <text evidence="6">Porphyrin-containing compound metabolism; protoheme biosynthesis.</text>
</comment>
<reference evidence="8 9" key="1">
    <citation type="submission" date="2019-08" db="EMBL/GenBank/DDBJ databases">
        <title>Complete genome sequence of Candidatus Uab amorphum.</title>
        <authorList>
            <person name="Shiratori T."/>
            <person name="Suzuki S."/>
            <person name="Kakizawa Y."/>
            <person name="Ishida K."/>
        </authorList>
    </citation>
    <scope>NUCLEOTIDE SEQUENCE [LARGE SCALE GENOMIC DNA]</scope>
    <source>
        <strain evidence="8 9">SRT547</strain>
    </source>
</reference>
<dbReference type="AlphaFoldDB" id="A0A5S9IJ78"/>
<keyword evidence="3 6" id="KW-0274">FAD</keyword>
<dbReference type="InterPro" id="IPR004572">
    <property type="entry name" value="Protoporphyrinogen_oxidase"/>
</dbReference>
<evidence type="ECO:0000256" key="4">
    <source>
        <dbReference type="ARBA" id="ARBA00023002"/>
    </source>
</evidence>
<evidence type="ECO:0000256" key="5">
    <source>
        <dbReference type="ARBA" id="ARBA00023133"/>
    </source>
</evidence>
<keyword evidence="5 6" id="KW-0350">Heme biosynthesis</keyword>
<evidence type="ECO:0000256" key="6">
    <source>
        <dbReference type="RuleBase" id="RU364052"/>
    </source>
</evidence>
<keyword evidence="2 6" id="KW-0285">Flavoprotein</keyword>
<dbReference type="NCBIfam" id="TIGR00562">
    <property type="entry name" value="proto_IX_ox"/>
    <property type="match status" value="1"/>
</dbReference>
<dbReference type="OrthoDB" id="9805195at2"/>
<sequence length="446" mass="50261">MQKIAIIGAGIAGLTAACLLKRQGFEVVVFEQNNHIGGVMQSHREDGYLIEKGPNTILENSPEVSDFFETLQLRERKVAPDNCAKIRYIACRGRLIPLPMSPPLFLKSELFPLRAKLRLLCEPLIPPRKSSREESIAQFVKRRLGTEILNYAINPFVAGTYAGVPEKLSIKHAFPKLYALEKEHNSIIRGQIHMKKSGKKPPHIISFRDGLGEFPQAMAKEISPQNIHLNTKIESIDFRDDSIVIKSQKQQYKVSKVIYAGTVHGLCHLQINGSQINKPQLDKVYYPPVSVMCLGFKRQQVKHSLNGFGFLIPAREKARILGALFSSSLFKDRAPKDHVLLTVFVGGARQPEYGLLPQQQMIDYAMTDLRKYLHINGDPGFVHLTQWEKSIPQYELGYGECKKTFGEIEKDYPGLHLIGNYREGVSITDTIRFAQKTVRGIAKVTT</sequence>
<dbReference type="PRINTS" id="PR00419">
    <property type="entry name" value="ADXRDTASE"/>
</dbReference>
<dbReference type="PROSITE" id="PS51257">
    <property type="entry name" value="PROKAR_LIPOPROTEIN"/>
    <property type="match status" value="1"/>
</dbReference>
<name>A0A5S9IJ78_UABAM</name>
<comment type="function">
    <text evidence="6">Involved in coproporphyrin-dependent heme b biosynthesis. Catalyzes the oxidation of coproporphyrinogen III to coproporphyrin III.</text>
</comment>
<keyword evidence="9" id="KW-1185">Reference proteome</keyword>
<dbReference type="RefSeq" id="WP_151967070.1">
    <property type="nucleotide sequence ID" value="NZ_AP019860.1"/>
</dbReference>
<dbReference type="InterPro" id="IPR050464">
    <property type="entry name" value="Zeta_carotene_desat/Oxidored"/>
</dbReference>
<dbReference type="EC" id="1.3.3.15" evidence="6"/>
<keyword evidence="4 6" id="KW-0560">Oxidoreductase</keyword>
<dbReference type="UniPathway" id="UPA00252"/>
<dbReference type="EMBL" id="AP019860">
    <property type="protein sequence ID" value="BBM82843.1"/>
    <property type="molecule type" value="Genomic_DNA"/>
</dbReference>
<dbReference type="GO" id="GO:0005737">
    <property type="term" value="C:cytoplasm"/>
    <property type="evidence" value="ECO:0007669"/>
    <property type="project" value="UniProtKB-SubCell"/>
</dbReference>
<dbReference type="PANTHER" id="PTHR42923:SF3">
    <property type="entry name" value="PROTOPORPHYRINOGEN OXIDASE"/>
    <property type="match status" value="1"/>
</dbReference>
<protein>
    <recommendedName>
        <fullName evidence="6">Coproporphyrinogen III oxidase</fullName>
        <ecNumber evidence="6">1.3.3.15</ecNumber>
    </recommendedName>
</protein>
<keyword evidence="6" id="KW-0963">Cytoplasm</keyword>
<dbReference type="PANTHER" id="PTHR42923">
    <property type="entry name" value="PROTOPORPHYRINOGEN OXIDASE"/>
    <property type="match status" value="1"/>
</dbReference>